<dbReference type="RefSeq" id="WP_073400680.1">
    <property type="nucleotide sequence ID" value="NZ_FQTV01000006.1"/>
</dbReference>
<proteinExistence type="predicted"/>
<dbReference type="EMBL" id="FQTV01000006">
    <property type="protein sequence ID" value="SHF22495.1"/>
    <property type="molecule type" value="Genomic_DNA"/>
</dbReference>
<dbReference type="Proteomes" id="UP000184509">
    <property type="component" value="Unassembled WGS sequence"/>
</dbReference>
<dbReference type="STRING" id="1297750.SAMN05444405_10679"/>
<accession>A0A1M4ZWX7</accession>
<dbReference type="AlphaFoldDB" id="A0A1M4ZWX7"/>
<gene>
    <name evidence="2" type="ORF">SAMN05444405_10679</name>
</gene>
<dbReference type="Pfam" id="PF22480">
    <property type="entry name" value="DUF6984"/>
    <property type="match status" value="1"/>
</dbReference>
<sequence>MELNRKPTVQELKLIELLVEKASINLSSNWKDELTVQNMDDGQMGSLRLYTDGDIIKKRFFDKCVSEYQFNDLDGIVVIASLYIDNENKLFELDIWKTNCAPLKKLPFD</sequence>
<evidence type="ECO:0000259" key="1">
    <source>
        <dbReference type="Pfam" id="PF22480"/>
    </source>
</evidence>
<reference evidence="2 3" key="1">
    <citation type="submission" date="2016-11" db="EMBL/GenBank/DDBJ databases">
        <authorList>
            <person name="Jaros S."/>
            <person name="Januszkiewicz K."/>
            <person name="Wedrychowicz H."/>
        </authorList>
    </citation>
    <scope>NUCLEOTIDE SEQUENCE [LARGE SCALE GENOMIC DNA]</scope>
    <source>
        <strain evidence="2 3">DSM 26991</strain>
    </source>
</reference>
<name>A0A1M4ZWX7_9BACE</name>
<dbReference type="OrthoDB" id="1050330at2"/>
<feature type="domain" description="DUF6984" evidence="1">
    <location>
        <begin position="5"/>
        <end position="107"/>
    </location>
</feature>
<dbReference type="InterPro" id="IPR054253">
    <property type="entry name" value="DUF6984"/>
</dbReference>
<protein>
    <recommendedName>
        <fullName evidence="1">DUF6984 domain-containing protein</fullName>
    </recommendedName>
</protein>
<evidence type="ECO:0000313" key="2">
    <source>
        <dbReference type="EMBL" id="SHF22495.1"/>
    </source>
</evidence>
<organism evidence="2 3">
    <name type="scientific">Bacteroides luti</name>
    <dbReference type="NCBI Taxonomy" id="1297750"/>
    <lineage>
        <taxon>Bacteria</taxon>
        <taxon>Pseudomonadati</taxon>
        <taxon>Bacteroidota</taxon>
        <taxon>Bacteroidia</taxon>
        <taxon>Bacteroidales</taxon>
        <taxon>Bacteroidaceae</taxon>
        <taxon>Bacteroides</taxon>
    </lineage>
</organism>
<keyword evidence="3" id="KW-1185">Reference proteome</keyword>
<evidence type="ECO:0000313" key="3">
    <source>
        <dbReference type="Proteomes" id="UP000184509"/>
    </source>
</evidence>